<evidence type="ECO:0000259" key="1">
    <source>
        <dbReference type="Pfam" id="PF00534"/>
    </source>
</evidence>
<evidence type="ECO:0000313" key="2">
    <source>
        <dbReference type="EMBL" id="MVT40354.1"/>
    </source>
</evidence>
<reference evidence="2 3" key="1">
    <citation type="submission" date="2019-12" db="EMBL/GenBank/DDBJ databases">
        <title>The draft genomic sequence of strain Chitinophaga oryziterrae JCM 16595.</title>
        <authorList>
            <person name="Zhang X."/>
        </authorList>
    </citation>
    <scope>NUCLEOTIDE SEQUENCE [LARGE SCALE GENOMIC DNA]</scope>
    <source>
        <strain evidence="2 3">JCM 16595</strain>
    </source>
</reference>
<accession>A0A6N8J5Z3</accession>
<dbReference type="EMBL" id="WRXO01000001">
    <property type="protein sequence ID" value="MVT40354.1"/>
    <property type="molecule type" value="Genomic_DNA"/>
</dbReference>
<name>A0A6N8J5Z3_9BACT</name>
<keyword evidence="3" id="KW-1185">Reference proteome</keyword>
<dbReference type="PANTHER" id="PTHR45947">
    <property type="entry name" value="SULFOQUINOVOSYL TRANSFERASE SQD2"/>
    <property type="match status" value="1"/>
</dbReference>
<dbReference type="AlphaFoldDB" id="A0A6N8J5Z3"/>
<feature type="domain" description="Glycosyl transferase family 1" evidence="1">
    <location>
        <begin position="203"/>
        <end position="293"/>
    </location>
</feature>
<dbReference type="OrthoDB" id="9794513at2"/>
<dbReference type="PANTHER" id="PTHR45947:SF3">
    <property type="entry name" value="SULFOQUINOVOSYL TRANSFERASE SQD2"/>
    <property type="match status" value="1"/>
</dbReference>
<proteinExistence type="predicted"/>
<protein>
    <submittedName>
        <fullName evidence="2">Glycosyltransferase</fullName>
    </submittedName>
</protein>
<organism evidence="2 3">
    <name type="scientific">Chitinophaga oryziterrae</name>
    <dbReference type="NCBI Taxonomy" id="1031224"/>
    <lineage>
        <taxon>Bacteria</taxon>
        <taxon>Pseudomonadati</taxon>
        <taxon>Bacteroidota</taxon>
        <taxon>Chitinophagia</taxon>
        <taxon>Chitinophagales</taxon>
        <taxon>Chitinophagaceae</taxon>
        <taxon>Chitinophaga</taxon>
    </lineage>
</organism>
<dbReference type="InterPro" id="IPR050194">
    <property type="entry name" value="Glycosyltransferase_grp1"/>
</dbReference>
<dbReference type="SUPFAM" id="SSF53756">
    <property type="entry name" value="UDP-Glycosyltransferase/glycogen phosphorylase"/>
    <property type="match status" value="1"/>
</dbReference>
<dbReference type="GO" id="GO:0016757">
    <property type="term" value="F:glycosyltransferase activity"/>
    <property type="evidence" value="ECO:0007669"/>
    <property type="project" value="InterPro"/>
</dbReference>
<dbReference type="InterPro" id="IPR001296">
    <property type="entry name" value="Glyco_trans_1"/>
</dbReference>
<comment type="caution">
    <text evidence="2">The sequence shown here is derived from an EMBL/GenBank/DDBJ whole genome shotgun (WGS) entry which is preliminary data.</text>
</comment>
<sequence length="342" mass="39192">MSVQEHGQRLKIFTWHTHSSYLYYLSQGNYDIYIPVNKQDTPGYTGKGKTLPFGANVFEVPAEMVKDMSFDCILYQSTKDYLVDQYAILSPAQRKLPRIYLEHNTPSKSPVSTKHVVNDRRICLVHVTHYNRLMWDNNRTPTTVIEHGVTMPEVPYTGEQQRGITTINHLPQRGRTVGWDIFKQVRNILPVDFAGAGNEEEGLGVIPYAQLSAFRGKYRFYFHPVRHTSLALSVCEAMMQGMPVVGLATTDLVTVIENGKNGFIHTDITYLIKKMRLLLDDPELAIKIGREAQLTAMKRFNIIRFTAGWERLFHTVCGGEMAETLYNEQWFGKQTLTRENKP</sequence>
<dbReference type="Pfam" id="PF00534">
    <property type="entry name" value="Glycos_transf_1"/>
    <property type="match status" value="1"/>
</dbReference>
<gene>
    <name evidence="2" type="ORF">GO495_07155</name>
</gene>
<dbReference type="Gene3D" id="3.40.50.2000">
    <property type="entry name" value="Glycogen Phosphorylase B"/>
    <property type="match status" value="1"/>
</dbReference>
<dbReference type="Proteomes" id="UP000468388">
    <property type="component" value="Unassembled WGS sequence"/>
</dbReference>
<keyword evidence="2" id="KW-0808">Transferase</keyword>
<evidence type="ECO:0000313" key="3">
    <source>
        <dbReference type="Proteomes" id="UP000468388"/>
    </source>
</evidence>
<dbReference type="RefSeq" id="WP_157298987.1">
    <property type="nucleotide sequence ID" value="NZ_BAAAZB010000005.1"/>
</dbReference>